<keyword evidence="3" id="KW-1003">Cell membrane</keyword>
<proteinExistence type="inferred from homology"/>
<dbReference type="Pfam" id="PF00528">
    <property type="entry name" value="BPD_transp_1"/>
    <property type="match status" value="1"/>
</dbReference>
<sequence length="303" mass="32849">MPATTTLGTRPRPARRRAAAESAGSPLFLGHGRLPRALAGTALAVFTLLWLTPFALALVTSLQSERDVASSGLNPLKGALTLESYRQIIERGNIPVWAVNSLLVATLVTVITVVISTLAAYAFSRGTFRGRRVLLGVTVASIMVPPQLLIVPLFQQMLTFNLVDTYWAVILPQVVAPMMVFILKRFFDAVPRELEEAARIDGASELRVFRSVVLPLSRPIVAAVSVFVFIGAWNNFLWPFIIINDSSLMTLPVGLATVREAYGIQYAQSMASALLAAAPLIIVFLFFQRRIVKSVATTGLGGT</sequence>
<dbReference type="CDD" id="cd06261">
    <property type="entry name" value="TM_PBP2"/>
    <property type="match status" value="1"/>
</dbReference>
<dbReference type="GO" id="GO:0055085">
    <property type="term" value="P:transmembrane transport"/>
    <property type="evidence" value="ECO:0007669"/>
    <property type="project" value="InterPro"/>
</dbReference>
<dbReference type="HOGENOM" id="CLU_016047_1_1_11"/>
<evidence type="ECO:0000313" key="9">
    <source>
        <dbReference type="EMBL" id="AKG46764.1"/>
    </source>
</evidence>
<evidence type="ECO:0000256" key="2">
    <source>
        <dbReference type="ARBA" id="ARBA00022448"/>
    </source>
</evidence>
<dbReference type="EMBL" id="CP009922">
    <property type="protein sequence ID" value="AKG46764.1"/>
    <property type="molecule type" value="Genomic_DNA"/>
</dbReference>
<dbReference type="GO" id="GO:0005886">
    <property type="term" value="C:plasma membrane"/>
    <property type="evidence" value="ECO:0007669"/>
    <property type="project" value="UniProtKB-SubCell"/>
</dbReference>
<keyword evidence="4 7" id="KW-0812">Transmembrane</keyword>
<dbReference type="InterPro" id="IPR035906">
    <property type="entry name" value="MetI-like_sf"/>
</dbReference>
<feature type="transmembrane region" description="Helical" evidence="7">
    <location>
        <begin position="220"/>
        <end position="243"/>
    </location>
</feature>
<protein>
    <submittedName>
        <fullName evidence="9">Sugar abc transporter permease</fullName>
    </submittedName>
</protein>
<evidence type="ECO:0000259" key="8">
    <source>
        <dbReference type="PROSITE" id="PS50928"/>
    </source>
</evidence>
<dbReference type="PANTHER" id="PTHR43744">
    <property type="entry name" value="ABC TRANSPORTER PERMEASE PROTEIN MG189-RELATED-RELATED"/>
    <property type="match status" value="1"/>
</dbReference>
<dbReference type="PATRIC" id="fig|408015.6.peg.5445"/>
<keyword evidence="2 7" id="KW-0813">Transport</keyword>
<evidence type="ECO:0000256" key="7">
    <source>
        <dbReference type="RuleBase" id="RU363032"/>
    </source>
</evidence>
<keyword evidence="6 7" id="KW-0472">Membrane</keyword>
<dbReference type="KEGG" id="sxi:SXIM_53800"/>
<dbReference type="AlphaFoldDB" id="A0A0F7G0J7"/>
<feature type="transmembrane region" description="Helical" evidence="7">
    <location>
        <begin position="263"/>
        <end position="287"/>
    </location>
</feature>
<comment type="subcellular location">
    <subcellularLocation>
        <location evidence="1 7">Cell membrane</location>
        <topology evidence="1 7">Multi-pass membrane protein</topology>
    </subcellularLocation>
</comment>
<evidence type="ECO:0000256" key="5">
    <source>
        <dbReference type="ARBA" id="ARBA00022989"/>
    </source>
</evidence>
<evidence type="ECO:0000256" key="4">
    <source>
        <dbReference type="ARBA" id="ARBA00022692"/>
    </source>
</evidence>
<keyword evidence="10" id="KW-1185">Reference proteome</keyword>
<gene>
    <name evidence="9" type="ORF">SXIM_53800</name>
</gene>
<evidence type="ECO:0000256" key="6">
    <source>
        <dbReference type="ARBA" id="ARBA00023136"/>
    </source>
</evidence>
<feature type="domain" description="ABC transmembrane type-1" evidence="8">
    <location>
        <begin position="98"/>
        <end position="287"/>
    </location>
</feature>
<organism evidence="9 10">
    <name type="scientific">Streptomyces xiamenensis</name>
    <dbReference type="NCBI Taxonomy" id="408015"/>
    <lineage>
        <taxon>Bacteria</taxon>
        <taxon>Bacillati</taxon>
        <taxon>Actinomycetota</taxon>
        <taxon>Actinomycetes</taxon>
        <taxon>Kitasatosporales</taxon>
        <taxon>Streptomycetaceae</taxon>
        <taxon>Streptomyces</taxon>
    </lineage>
</organism>
<dbReference type="PANTHER" id="PTHR43744:SF12">
    <property type="entry name" value="ABC TRANSPORTER PERMEASE PROTEIN MG189-RELATED"/>
    <property type="match status" value="1"/>
</dbReference>
<feature type="transmembrane region" description="Helical" evidence="7">
    <location>
        <begin position="37"/>
        <end position="59"/>
    </location>
</feature>
<evidence type="ECO:0000256" key="1">
    <source>
        <dbReference type="ARBA" id="ARBA00004651"/>
    </source>
</evidence>
<feature type="transmembrane region" description="Helical" evidence="7">
    <location>
        <begin position="166"/>
        <end position="183"/>
    </location>
</feature>
<accession>A0A0F7G0J7</accession>
<evidence type="ECO:0000256" key="3">
    <source>
        <dbReference type="ARBA" id="ARBA00022475"/>
    </source>
</evidence>
<name>A0A0F7G0J7_9ACTN</name>
<dbReference type="RefSeq" id="WP_046725297.1">
    <property type="nucleotide sequence ID" value="NZ_CP009922.3"/>
</dbReference>
<reference evidence="9" key="1">
    <citation type="submission" date="2019-08" db="EMBL/GenBank/DDBJ databases">
        <title>Complete genome sequence of a mangrove-derived Streptomyces xiamenensis.</title>
        <authorList>
            <person name="Xu J."/>
        </authorList>
    </citation>
    <scope>NUCLEOTIDE SEQUENCE</scope>
    <source>
        <strain evidence="9">318</strain>
    </source>
</reference>
<dbReference type="Proteomes" id="UP000034034">
    <property type="component" value="Chromosome"/>
</dbReference>
<keyword evidence="5 7" id="KW-1133">Transmembrane helix</keyword>
<dbReference type="STRING" id="408015.SXIM_53800"/>
<comment type="similarity">
    <text evidence="7">Belongs to the binding-protein-dependent transport system permease family.</text>
</comment>
<dbReference type="PROSITE" id="PS50928">
    <property type="entry name" value="ABC_TM1"/>
    <property type="match status" value="1"/>
</dbReference>
<dbReference type="Gene3D" id="1.10.3720.10">
    <property type="entry name" value="MetI-like"/>
    <property type="match status" value="1"/>
</dbReference>
<dbReference type="SUPFAM" id="SSF161098">
    <property type="entry name" value="MetI-like"/>
    <property type="match status" value="1"/>
</dbReference>
<feature type="transmembrane region" description="Helical" evidence="7">
    <location>
        <begin position="102"/>
        <end position="121"/>
    </location>
</feature>
<dbReference type="InterPro" id="IPR000515">
    <property type="entry name" value="MetI-like"/>
</dbReference>
<evidence type="ECO:0000313" key="10">
    <source>
        <dbReference type="Proteomes" id="UP000034034"/>
    </source>
</evidence>
<feature type="transmembrane region" description="Helical" evidence="7">
    <location>
        <begin position="133"/>
        <end position="154"/>
    </location>
</feature>